<evidence type="ECO:0000256" key="4">
    <source>
        <dbReference type="SAM" id="MobiDB-lite"/>
    </source>
</evidence>
<keyword evidence="3" id="KW-0411">Iron-sulfur</keyword>
<dbReference type="PANTHER" id="PTHR11670">
    <property type="entry name" value="ACONITASE/IRON-RESPONSIVE ELEMENT FAMILY MEMBER"/>
    <property type="match status" value="1"/>
</dbReference>
<dbReference type="GO" id="GO:0051536">
    <property type="term" value="F:iron-sulfur cluster binding"/>
    <property type="evidence" value="ECO:0007669"/>
    <property type="project" value="UniProtKB-KW"/>
</dbReference>
<comment type="caution">
    <text evidence="6">The sequence shown here is derived from an EMBL/GenBank/DDBJ whole genome shotgun (WGS) entry which is preliminary data.</text>
</comment>
<keyword evidence="7" id="KW-1185">Reference proteome</keyword>
<feature type="region of interest" description="Disordered" evidence="4">
    <location>
        <begin position="24"/>
        <end position="45"/>
    </location>
</feature>
<accession>A0A540LWV1</accession>
<name>A0A540LWV1_MALBA</name>
<dbReference type="InterPro" id="IPR006249">
    <property type="entry name" value="Aconitase/IRP2"/>
</dbReference>
<dbReference type="EMBL" id="VIEB01000437">
    <property type="protein sequence ID" value="TQD90967.1"/>
    <property type="molecule type" value="Genomic_DNA"/>
</dbReference>
<evidence type="ECO:0000313" key="7">
    <source>
        <dbReference type="Proteomes" id="UP000315295"/>
    </source>
</evidence>
<evidence type="ECO:0000256" key="2">
    <source>
        <dbReference type="ARBA" id="ARBA00023004"/>
    </source>
</evidence>
<dbReference type="Gene3D" id="3.30.499.10">
    <property type="entry name" value="Aconitase, domain 3"/>
    <property type="match status" value="1"/>
</dbReference>
<keyword evidence="2" id="KW-0408">Iron</keyword>
<dbReference type="InterPro" id="IPR015931">
    <property type="entry name" value="Acnase/IPM_dHydase_lsu_aba_1/3"/>
</dbReference>
<protein>
    <recommendedName>
        <fullName evidence="5">Aconitase/3-isopropylmalate dehydratase large subunit alpha/beta/alpha domain-containing protein</fullName>
    </recommendedName>
</protein>
<feature type="domain" description="Aconitase/3-isopropylmalate dehydratase large subunit alpha/beta/alpha" evidence="5">
    <location>
        <begin position="67"/>
        <end position="210"/>
    </location>
</feature>
<sequence length="210" mass="23065">MLIDKAGGPDLKSFIRQFPWSSEGGVNQEESVATEGVRNSKEKEAKKAKDAPDLIKFPNVLYDDGLYWRPAVIDLACIRDALKKLGKDPNKINPLVPVDLVLDHSVQVDVARTENALRENMELEFERNKERFAFLKWGASAFHNMLVVPPGCGIVHQVNLEFLGRVVFNTNGILYPDGVFGTDSHTTMIDGLGVAGWGVGGIEAEATMLG</sequence>
<dbReference type="Pfam" id="PF00330">
    <property type="entry name" value="Aconitase"/>
    <property type="match status" value="1"/>
</dbReference>
<dbReference type="Proteomes" id="UP000315295">
    <property type="component" value="Unassembled WGS sequence"/>
</dbReference>
<proteinExistence type="predicted"/>
<dbReference type="STRING" id="106549.A0A540LWV1"/>
<reference evidence="6 7" key="1">
    <citation type="journal article" date="2019" name="G3 (Bethesda)">
        <title>Sequencing of a Wild Apple (Malus baccata) Genome Unravels the Differences Between Cultivated and Wild Apple Species Regarding Disease Resistance and Cold Tolerance.</title>
        <authorList>
            <person name="Chen X."/>
        </authorList>
    </citation>
    <scope>NUCLEOTIDE SEQUENCE [LARGE SCALE GENOMIC DNA]</scope>
    <source>
        <strain evidence="7">cv. Shandingzi</strain>
        <tissue evidence="6">Leaves</tissue>
    </source>
</reference>
<dbReference type="SUPFAM" id="SSF53732">
    <property type="entry name" value="Aconitase iron-sulfur domain"/>
    <property type="match status" value="1"/>
</dbReference>
<keyword evidence="1" id="KW-0479">Metal-binding</keyword>
<evidence type="ECO:0000256" key="3">
    <source>
        <dbReference type="ARBA" id="ARBA00023014"/>
    </source>
</evidence>
<evidence type="ECO:0000256" key="1">
    <source>
        <dbReference type="ARBA" id="ARBA00022723"/>
    </source>
</evidence>
<dbReference type="AlphaFoldDB" id="A0A540LWV1"/>
<dbReference type="PRINTS" id="PR00415">
    <property type="entry name" value="ACONITASE"/>
</dbReference>
<evidence type="ECO:0000313" key="6">
    <source>
        <dbReference type="EMBL" id="TQD90967.1"/>
    </source>
</evidence>
<gene>
    <name evidence="6" type="ORF">C1H46_023488</name>
</gene>
<dbReference type="InterPro" id="IPR001030">
    <property type="entry name" value="Acoase/IPM_deHydtase_lsu_aba"/>
</dbReference>
<evidence type="ECO:0000259" key="5">
    <source>
        <dbReference type="Pfam" id="PF00330"/>
    </source>
</evidence>
<organism evidence="6 7">
    <name type="scientific">Malus baccata</name>
    <name type="common">Siberian crab apple</name>
    <name type="synonym">Pyrus baccata</name>
    <dbReference type="NCBI Taxonomy" id="106549"/>
    <lineage>
        <taxon>Eukaryota</taxon>
        <taxon>Viridiplantae</taxon>
        <taxon>Streptophyta</taxon>
        <taxon>Embryophyta</taxon>
        <taxon>Tracheophyta</taxon>
        <taxon>Spermatophyta</taxon>
        <taxon>Magnoliopsida</taxon>
        <taxon>eudicotyledons</taxon>
        <taxon>Gunneridae</taxon>
        <taxon>Pentapetalae</taxon>
        <taxon>rosids</taxon>
        <taxon>fabids</taxon>
        <taxon>Rosales</taxon>
        <taxon>Rosaceae</taxon>
        <taxon>Amygdaloideae</taxon>
        <taxon>Maleae</taxon>
        <taxon>Malus</taxon>
    </lineage>
</organism>
<dbReference type="InterPro" id="IPR036008">
    <property type="entry name" value="Aconitase_4Fe-4S_dom"/>
</dbReference>
<dbReference type="GO" id="GO:0046872">
    <property type="term" value="F:metal ion binding"/>
    <property type="evidence" value="ECO:0007669"/>
    <property type="project" value="UniProtKB-KW"/>
</dbReference>